<dbReference type="EMBL" id="CP110230">
    <property type="protein sequence ID" value="UZD40932.1"/>
    <property type="molecule type" value="Genomic_DNA"/>
</dbReference>
<dbReference type="Gene3D" id="3.30.70.3570">
    <property type="entry name" value="MvaI/BcnI restriction endonuclease, recognition domain"/>
    <property type="match status" value="1"/>
</dbReference>
<dbReference type="GO" id="GO:0004519">
    <property type="term" value="F:endonuclease activity"/>
    <property type="evidence" value="ECO:0007669"/>
    <property type="project" value="UniProtKB-KW"/>
</dbReference>
<protein>
    <submittedName>
        <fullName evidence="2">MvaI/BcnI family restriction endonuclease</fullName>
    </submittedName>
</protein>
<dbReference type="Gene3D" id="3.40.210.20">
    <property type="entry name" value="MvaI/BcnI restriction endonuclease, catalytic domain"/>
    <property type="match status" value="1"/>
</dbReference>
<keyword evidence="2" id="KW-0378">Hydrolase</keyword>
<feature type="domain" description="MvaI/BcnI restriction endonuclease" evidence="1">
    <location>
        <begin position="10"/>
        <end position="241"/>
    </location>
</feature>
<name>A0AA46ZSR9_CAPOC</name>
<dbReference type="AlphaFoldDB" id="A0AA46ZSR9"/>
<organism evidence="2 3">
    <name type="scientific">Capnocytophaga ochracea</name>
    <dbReference type="NCBI Taxonomy" id="1018"/>
    <lineage>
        <taxon>Bacteria</taxon>
        <taxon>Pseudomonadati</taxon>
        <taxon>Bacteroidota</taxon>
        <taxon>Flavobacteriia</taxon>
        <taxon>Flavobacteriales</taxon>
        <taxon>Flavobacteriaceae</taxon>
        <taxon>Capnocytophaga</taxon>
    </lineage>
</organism>
<dbReference type="InterPro" id="IPR029127">
    <property type="entry name" value="MvaI_BcnI"/>
</dbReference>
<dbReference type="InterPro" id="IPR043005">
    <property type="entry name" value="MvaI_BcnI_rec"/>
</dbReference>
<dbReference type="RefSeq" id="WP_111972450.1">
    <property type="nucleotide sequence ID" value="NZ_CP110230.1"/>
</dbReference>
<gene>
    <name evidence="2" type="ORF">OL231_12300</name>
</gene>
<evidence type="ECO:0000259" key="1">
    <source>
        <dbReference type="Pfam" id="PF15515"/>
    </source>
</evidence>
<dbReference type="Pfam" id="PF15515">
    <property type="entry name" value="MvaI_BcnI"/>
    <property type="match status" value="1"/>
</dbReference>
<evidence type="ECO:0000313" key="3">
    <source>
        <dbReference type="Proteomes" id="UP001163262"/>
    </source>
</evidence>
<reference evidence="2" key="1">
    <citation type="submission" date="2022-10" db="EMBL/GenBank/DDBJ databases">
        <title>Complete genome sequence of Capnocytophaga ochracea KCOM 2812 isolated from actinomycosis lesion.</title>
        <authorList>
            <person name="Kook J.-K."/>
            <person name="Park S.-N."/>
            <person name="Lim Y.K."/>
        </authorList>
    </citation>
    <scope>NUCLEOTIDE SEQUENCE</scope>
    <source>
        <strain evidence="2">KCOM 28121</strain>
    </source>
</reference>
<evidence type="ECO:0000313" key="2">
    <source>
        <dbReference type="EMBL" id="UZD40932.1"/>
    </source>
</evidence>
<proteinExistence type="predicted"/>
<accession>A0AA46ZSR9</accession>
<keyword evidence="2" id="KW-0255">Endonuclease</keyword>
<sequence length="248" mass="28858">MKNIKKLKTEFSRIKAMGFVPNTRPNNKDGGIGNTFEDLLGVEENNRKEADFEGIEIKTQRFLTGSSVSLFSKSPDFPKRANSRLRETYGDARQEEHSGKKILYASVFGDREGEVYSKYKMKLNVNRGTQRIELLIKNLEGKLLETIYWDFSTIKKASHKLDTLFLVFAETKTFDNKKFCHFTKGDLYYKFDFEKFLTEIERGTIQFDIRIGVYNSGKNYGKTHDHGSGFRIKSQYFSKLYTSFEKIE</sequence>
<dbReference type="REBASE" id="672602">
    <property type="entry name" value="Coc28121ORF12290P"/>
</dbReference>
<dbReference type="Proteomes" id="UP001163262">
    <property type="component" value="Chromosome"/>
</dbReference>
<keyword evidence="2" id="KW-0540">Nuclease</keyword>
<dbReference type="InterPro" id="IPR043004">
    <property type="entry name" value="MvaI_BcnI_cat"/>
</dbReference>